<dbReference type="RefSeq" id="WP_092428074.1">
    <property type="nucleotide sequence ID" value="NZ_FOXM01000002.1"/>
</dbReference>
<proteinExistence type="predicted"/>
<organism evidence="1 2">
    <name type="scientific">Geopseudomonas sagittaria</name>
    <dbReference type="NCBI Taxonomy" id="1135990"/>
    <lineage>
        <taxon>Bacteria</taxon>
        <taxon>Pseudomonadati</taxon>
        <taxon>Pseudomonadota</taxon>
        <taxon>Gammaproteobacteria</taxon>
        <taxon>Pseudomonadales</taxon>
        <taxon>Pseudomonadaceae</taxon>
        <taxon>Geopseudomonas</taxon>
    </lineage>
</organism>
<sequence>MLFPSLPPTDTYLALACRVQDAIRSPQAQRLHEVTISRRPCESRQDWQRLLYELGSTTDLRLVSLCDDRVRLCWYIDRS</sequence>
<evidence type="ECO:0000313" key="2">
    <source>
        <dbReference type="Proteomes" id="UP000243084"/>
    </source>
</evidence>
<gene>
    <name evidence="1" type="ORF">SAMN05216229_10290</name>
</gene>
<dbReference type="Proteomes" id="UP000243084">
    <property type="component" value="Unassembled WGS sequence"/>
</dbReference>
<dbReference type="Pfam" id="PF07867">
    <property type="entry name" value="DUF1654"/>
    <property type="match status" value="1"/>
</dbReference>
<protein>
    <recommendedName>
        <fullName evidence="3">DUF1654 domain-containing protein</fullName>
    </recommendedName>
</protein>
<evidence type="ECO:0000313" key="1">
    <source>
        <dbReference type="EMBL" id="SFP38819.1"/>
    </source>
</evidence>
<name>A0A1I5PY83_9GAMM</name>
<dbReference type="AlphaFoldDB" id="A0A1I5PY83"/>
<reference evidence="2" key="1">
    <citation type="submission" date="2016-10" db="EMBL/GenBank/DDBJ databases">
        <authorList>
            <person name="Varghese N."/>
            <person name="Submissions S."/>
        </authorList>
    </citation>
    <scope>NUCLEOTIDE SEQUENCE [LARGE SCALE GENOMIC DNA]</scope>
    <source>
        <strain evidence="2">JCM 18195</strain>
    </source>
</reference>
<dbReference type="InterPro" id="IPR012449">
    <property type="entry name" value="Phage_F116_Orf28"/>
</dbReference>
<dbReference type="EMBL" id="FOXM01000002">
    <property type="protein sequence ID" value="SFP38819.1"/>
    <property type="molecule type" value="Genomic_DNA"/>
</dbReference>
<dbReference type="OrthoDB" id="6904615at2"/>
<accession>A0A1I5PY83</accession>
<keyword evidence="2" id="KW-1185">Reference proteome</keyword>
<evidence type="ECO:0008006" key="3">
    <source>
        <dbReference type="Google" id="ProtNLM"/>
    </source>
</evidence>